<reference evidence="2" key="1">
    <citation type="submission" date="2019-11" db="EMBL/GenBank/DDBJ databases">
        <title>Isolation and characterization of two novel species in the genus Thiomicrorhabdus.</title>
        <authorList>
            <person name="Mochizuki J."/>
            <person name="Kojima H."/>
            <person name="Fukui M."/>
        </authorList>
    </citation>
    <scope>NUCLEOTIDE SEQUENCE [LARGE SCALE GENOMIC DNA]</scope>
    <source>
        <strain evidence="2">aks77</strain>
    </source>
</reference>
<organism evidence="1 2">
    <name type="scientific">Thiosulfatimonas sediminis</name>
    <dbReference type="NCBI Taxonomy" id="2675054"/>
    <lineage>
        <taxon>Bacteria</taxon>
        <taxon>Pseudomonadati</taxon>
        <taxon>Pseudomonadota</taxon>
        <taxon>Gammaproteobacteria</taxon>
        <taxon>Thiotrichales</taxon>
        <taxon>Piscirickettsiaceae</taxon>
        <taxon>Thiosulfatimonas</taxon>
    </lineage>
</organism>
<gene>
    <name evidence="1" type="ORF">THMIRHAS_08100</name>
</gene>
<name>A0A6F8PTS8_9GAMM</name>
<evidence type="ECO:0000313" key="2">
    <source>
        <dbReference type="Proteomes" id="UP000501726"/>
    </source>
</evidence>
<dbReference type="EMBL" id="AP021889">
    <property type="protein sequence ID" value="BBP45437.1"/>
    <property type="molecule type" value="Genomic_DNA"/>
</dbReference>
<evidence type="ECO:0000313" key="1">
    <source>
        <dbReference type="EMBL" id="BBP45437.1"/>
    </source>
</evidence>
<keyword evidence="2" id="KW-1185">Reference proteome</keyword>
<dbReference type="KEGG" id="tse:THMIRHAS_08100"/>
<protein>
    <submittedName>
        <fullName evidence="1">Uncharacterized protein</fullName>
    </submittedName>
</protein>
<dbReference type="AlphaFoldDB" id="A0A6F8PTS8"/>
<dbReference type="Proteomes" id="UP000501726">
    <property type="component" value="Chromosome"/>
</dbReference>
<accession>A0A6F8PTS8</accession>
<proteinExistence type="predicted"/>
<sequence>MIQPVIYRLIEVSRDQVEQSFSSRLKIRMSVVSLNEFADQIKTVQTELMAGNSYHFNSAISQKQLEQEEQFKQQLLSNLQSGKTYLKSGGIGLEQLVKELLLIEGYEKVTIEAKNA</sequence>